<keyword evidence="3" id="KW-0687">Ribonucleoprotein</keyword>
<dbReference type="PANTHER" id="PTHR41237:SF1">
    <property type="entry name" value="SMALL RIBOSOMAL SUBUNIT PROTEIN BS21M"/>
    <property type="match status" value="1"/>
</dbReference>
<evidence type="ECO:0000256" key="3">
    <source>
        <dbReference type="ARBA" id="ARBA00023274"/>
    </source>
</evidence>
<dbReference type="Pfam" id="PF01165">
    <property type="entry name" value="Ribosomal_S21"/>
    <property type="match status" value="1"/>
</dbReference>
<dbReference type="PANTHER" id="PTHR41237">
    <property type="entry name" value="37S RIBOSOMAL PROTEIN MRP21, MITOCHONDRIAL"/>
    <property type="match status" value="1"/>
</dbReference>
<protein>
    <recommendedName>
        <fullName evidence="6">Ribosomal protein S21</fullName>
    </recommendedName>
</protein>
<dbReference type="InterPro" id="IPR052837">
    <property type="entry name" value="Mitoribosomal_bS21"/>
</dbReference>
<reference evidence="4" key="1">
    <citation type="journal article" date="2020" name="Nat. Commun.">
        <title>Large-scale genome sequencing of mycorrhizal fungi provides insights into the early evolution of symbiotic traits.</title>
        <authorList>
            <person name="Miyauchi S."/>
            <person name="Kiss E."/>
            <person name="Kuo A."/>
            <person name="Drula E."/>
            <person name="Kohler A."/>
            <person name="Sanchez-Garcia M."/>
            <person name="Morin E."/>
            <person name="Andreopoulos B."/>
            <person name="Barry K.W."/>
            <person name="Bonito G."/>
            <person name="Buee M."/>
            <person name="Carver A."/>
            <person name="Chen C."/>
            <person name="Cichocki N."/>
            <person name="Clum A."/>
            <person name="Culley D."/>
            <person name="Crous P.W."/>
            <person name="Fauchery L."/>
            <person name="Girlanda M."/>
            <person name="Hayes R.D."/>
            <person name="Keri Z."/>
            <person name="LaButti K."/>
            <person name="Lipzen A."/>
            <person name="Lombard V."/>
            <person name="Magnuson J."/>
            <person name="Maillard F."/>
            <person name="Murat C."/>
            <person name="Nolan M."/>
            <person name="Ohm R.A."/>
            <person name="Pangilinan J."/>
            <person name="Pereira M.F."/>
            <person name="Perotto S."/>
            <person name="Peter M."/>
            <person name="Pfister S."/>
            <person name="Riley R."/>
            <person name="Sitrit Y."/>
            <person name="Stielow J.B."/>
            <person name="Szollosi G."/>
            <person name="Zifcakova L."/>
            <person name="Stursova M."/>
            <person name="Spatafora J.W."/>
            <person name="Tedersoo L."/>
            <person name="Vaario L.M."/>
            <person name="Yamada A."/>
            <person name="Yan M."/>
            <person name="Wang P."/>
            <person name="Xu J."/>
            <person name="Bruns T."/>
            <person name="Baldrian P."/>
            <person name="Vilgalys R."/>
            <person name="Dunand C."/>
            <person name="Henrissat B."/>
            <person name="Grigoriev I.V."/>
            <person name="Hibbett D."/>
            <person name="Nagy L.G."/>
            <person name="Martin F.M."/>
        </authorList>
    </citation>
    <scope>NUCLEOTIDE SEQUENCE</scope>
    <source>
        <strain evidence="4">UP504</strain>
    </source>
</reference>
<name>A0A9P6B9W6_9AGAM</name>
<sequence>MQQLLQQAKRLVRPAHSPRFLHTSAPYYNLRTPRASFPAESQPNLQSNEQLWESFMQEAQPPPVQIPRVIKKEARSMSELFDGILGSTQTTVSPEVAWERRSESERQKIQNLRNDNVAVGIYSGRSFDVKAQNVPTAYSRVMGILSRNAVRKELRLAERHEKPTDKRRRLRRERHRRRFAEMIKNKVQVVLAIRRQGG</sequence>
<comment type="caution">
    <text evidence="4">The sequence shown here is derived from an EMBL/GenBank/DDBJ whole genome shotgun (WGS) entry which is preliminary data.</text>
</comment>
<dbReference type="Proteomes" id="UP000886523">
    <property type="component" value="Unassembled WGS sequence"/>
</dbReference>
<dbReference type="GO" id="GO:1990904">
    <property type="term" value="C:ribonucleoprotein complex"/>
    <property type="evidence" value="ECO:0007669"/>
    <property type="project" value="UniProtKB-KW"/>
</dbReference>
<evidence type="ECO:0000313" key="5">
    <source>
        <dbReference type="Proteomes" id="UP000886523"/>
    </source>
</evidence>
<organism evidence="4 5">
    <name type="scientific">Hydnum rufescens UP504</name>
    <dbReference type="NCBI Taxonomy" id="1448309"/>
    <lineage>
        <taxon>Eukaryota</taxon>
        <taxon>Fungi</taxon>
        <taxon>Dikarya</taxon>
        <taxon>Basidiomycota</taxon>
        <taxon>Agaricomycotina</taxon>
        <taxon>Agaricomycetes</taxon>
        <taxon>Cantharellales</taxon>
        <taxon>Hydnaceae</taxon>
        <taxon>Hydnum</taxon>
    </lineage>
</organism>
<dbReference type="AlphaFoldDB" id="A0A9P6B9W6"/>
<comment type="similarity">
    <text evidence="1">Belongs to the bacterial ribosomal protein bS21 family.</text>
</comment>
<gene>
    <name evidence="4" type="ORF">BS47DRAFT_914393</name>
</gene>
<evidence type="ECO:0008006" key="6">
    <source>
        <dbReference type="Google" id="ProtNLM"/>
    </source>
</evidence>
<dbReference type="GO" id="GO:0005840">
    <property type="term" value="C:ribosome"/>
    <property type="evidence" value="ECO:0007669"/>
    <property type="project" value="UniProtKB-KW"/>
</dbReference>
<dbReference type="EMBL" id="MU128914">
    <property type="protein sequence ID" value="KAF9519972.1"/>
    <property type="molecule type" value="Genomic_DNA"/>
</dbReference>
<evidence type="ECO:0000256" key="1">
    <source>
        <dbReference type="ARBA" id="ARBA00006640"/>
    </source>
</evidence>
<dbReference type="InterPro" id="IPR001911">
    <property type="entry name" value="Ribosomal_bS21"/>
</dbReference>
<accession>A0A9P6B9W6</accession>
<evidence type="ECO:0000256" key="2">
    <source>
        <dbReference type="ARBA" id="ARBA00022980"/>
    </source>
</evidence>
<dbReference type="GO" id="GO:0006412">
    <property type="term" value="P:translation"/>
    <property type="evidence" value="ECO:0007669"/>
    <property type="project" value="InterPro"/>
</dbReference>
<dbReference type="GO" id="GO:0003735">
    <property type="term" value="F:structural constituent of ribosome"/>
    <property type="evidence" value="ECO:0007669"/>
    <property type="project" value="InterPro"/>
</dbReference>
<evidence type="ECO:0000313" key="4">
    <source>
        <dbReference type="EMBL" id="KAF9519972.1"/>
    </source>
</evidence>
<keyword evidence="2" id="KW-0689">Ribosomal protein</keyword>
<dbReference type="OrthoDB" id="2501249at2759"/>
<keyword evidence="5" id="KW-1185">Reference proteome</keyword>
<proteinExistence type="inferred from homology"/>